<evidence type="ECO:0000256" key="2">
    <source>
        <dbReference type="ARBA" id="ARBA00023157"/>
    </source>
</evidence>
<dbReference type="PANTHER" id="PTHR10963">
    <property type="entry name" value="GLYCOSYL HYDROLASE-RELATED"/>
    <property type="match status" value="1"/>
</dbReference>
<evidence type="ECO:0000313" key="4">
    <source>
        <dbReference type="EMBL" id="TPX75335.1"/>
    </source>
</evidence>
<dbReference type="SUPFAM" id="SSF49899">
    <property type="entry name" value="Concanavalin A-like lectins/glucanases"/>
    <property type="match status" value="1"/>
</dbReference>
<dbReference type="GO" id="GO:0009251">
    <property type="term" value="P:glucan catabolic process"/>
    <property type="evidence" value="ECO:0007669"/>
    <property type="project" value="TreeGrafter"/>
</dbReference>
<dbReference type="GO" id="GO:0006508">
    <property type="term" value="P:proteolysis"/>
    <property type="evidence" value="ECO:0007669"/>
    <property type="project" value="InterPro"/>
</dbReference>
<dbReference type="Proteomes" id="UP000320333">
    <property type="component" value="Unassembled WGS sequence"/>
</dbReference>
<keyword evidence="5" id="KW-1185">Reference proteome</keyword>
<dbReference type="OrthoDB" id="192832at2759"/>
<dbReference type="InterPro" id="IPR050546">
    <property type="entry name" value="Glycosyl_Hydrlase_16"/>
</dbReference>
<dbReference type="Pfam" id="PF26113">
    <property type="entry name" value="GH16_XgeA"/>
    <property type="match status" value="1"/>
</dbReference>
<dbReference type="InterPro" id="IPR000757">
    <property type="entry name" value="Beta-glucanase-like"/>
</dbReference>
<dbReference type="SMART" id="SM00223">
    <property type="entry name" value="APPLE"/>
    <property type="match status" value="1"/>
</dbReference>
<dbReference type="InterPro" id="IPR003609">
    <property type="entry name" value="Pan_app"/>
</dbReference>
<dbReference type="Pfam" id="PF14295">
    <property type="entry name" value="PAN_4"/>
    <property type="match status" value="2"/>
</dbReference>
<dbReference type="InterPro" id="IPR000177">
    <property type="entry name" value="Apple"/>
</dbReference>
<evidence type="ECO:0000259" key="3">
    <source>
        <dbReference type="PROSITE" id="PS51762"/>
    </source>
</evidence>
<feature type="domain" description="GH16" evidence="3">
    <location>
        <begin position="182"/>
        <end position="455"/>
    </location>
</feature>
<dbReference type="PROSITE" id="PS51762">
    <property type="entry name" value="GH16_2"/>
    <property type="match status" value="1"/>
</dbReference>
<dbReference type="Gene3D" id="3.50.4.10">
    <property type="entry name" value="Hepatocyte Growth Factor"/>
    <property type="match status" value="2"/>
</dbReference>
<dbReference type="PANTHER" id="PTHR10963:SF24">
    <property type="entry name" value="GLYCOSIDASE C21B10.07-RELATED"/>
    <property type="match status" value="1"/>
</dbReference>
<name>A0A507FI66_9FUNG</name>
<proteinExistence type="predicted"/>
<dbReference type="STRING" id="246404.A0A507FI66"/>
<comment type="caution">
    <text evidence="4">The sequence shown here is derived from an EMBL/GenBank/DDBJ whole genome shotgun (WGS) entry which is preliminary data.</text>
</comment>
<protein>
    <recommendedName>
        <fullName evidence="3">GH16 domain-containing protein</fullName>
    </recommendedName>
</protein>
<dbReference type="GO" id="GO:0005576">
    <property type="term" value="C:extracellular region"/>
    <property type="evidence" value="ECO:0007669"/>
    <property type="project" value="InterPro"/>
</dbReference>
<accession>A0A507FI66</accession>
<keyword evidence="1" id="KW-0677">Repeat</keyword>
<dbReference type="InterPro" id="IPR013320">
    <property type="entry name" value="ConA-like_dom_sf"/>
</dbReference>
<evidence type="ECO:0000313" key="5">
    <source>
        <dbReference type="Proteomes" id="UP000320333"/>
    </source>
</evidence>
<dbReference type="AlphaFoldDB" id="A0A507FI66"/>
<evidence type="ECO:0000256" key="1">
    <source>
        <dbReference type="ARBA" id="ARBA00022737"/>
    </source>
</evidence>
<reference evidence="4 5" key="1">
    <citation type="journal article" date="2019" name="Sci. Rep.">
        <title>Comparative genomics of chytrid fungi reveal insights into the obligate biotrophic and pathogenic lifestyle of Synchytrium endobioticum.</title>
        <authorList>
            <person name="van de Vossenberg B.T.L.H."/>
            <person name="Warris S."/>
            <person name="Nguyen H.D.T."/>
            <person name="van Gent-Pelzer M.P.E."/>
            <person name="Joly D.L."/>
            <person name="van de Geest H.C."/>
            <person name="Bonants P.J.M."/>
            <person name="Smith D.S."/>
            <person name="Levesque C.A."/>
            <person name="van der Lee T.A.J."/>
        </authorList>
    </citation>
    <scope>NUCLEOTIDE SEQUENCE [LARGE SCALE GENOMIC DNA]</scope>
    <source>
        <strain evidence="4 5">CBS 675.73</strain>
    </source>
</reference>
<dbReference type="EMBL" id="QEAP01000085">
    <property type="protein sequence ID" value="TPX75335.1"/>
    <property type="molecule type" value="Genomic_DNA"/>
</dbReference>
<organism evidence="4 5">
    <name type="scientific">Chytriomyces confervae</name>
    <dbReference type="NCBI Taxonomy" id="246404"/>
    <lineage>
        <taxon>Eukaryota</taxon>
        <taxon>Fungi</taxon>
        <taxon>Fungi incertae sedis</taxon>
        <taxon>Chytridiomycota</taxon>
        <taxon>Chytridiomycota incertae sedis</taxon>
        <taxon>Chytridiomycetes</taxon>
        <taxon>Chytridiales</taxon>
        <taxon>Chytriomycetaceae</taxon>
        <taxon>Chytriomyces</taxon>
    </lineage>
</organism>
<keyword evidence="2" id="KW-1015">Disulfide bond</keyword>
<dbReference type="Gene3D" id="2.60.120.200">
    <property type="match status" value="1"/>
</dbReference>
<gene>
    <name evidence="4" type="ORF">CcCBS67573_g03404</name>
</gene>
<dbReference type="GO" id="GO:0004553">
    <property type="term" value="F:hydrolase activity, hydrolyzing O-glycosyl compounds"/>
    <property type="evidence" value="ECO:0007669"/>
    <property type="project" value="InterPro"/>
</dbReference>
<sequence length="491" mass="51349">MAAAAAAHLAARAVTWNPTGDGAAWAYSCDWKGGDVANAVVPAAQCGPKCEATSGCTHFTWSNYNGGTCWMKGGSVSPNDAFSNDAKDGVCGYLKSAQPAVGGWTTVSDCQWAPNCDFKGQDLTSVIAAGSACSSKCAGISGCTHFSWTNANGGTCWMKSGAAGVGDAIVSNAEGAICGIMSSSNPQPPPPPPPGGPYKLVKNHTPKSMLSGDGWYFYTDSDPTHGHVKYVSRNEGISSDMFWTANDDGEYLYMGSKQTGGGPPKSLRLTSVDGFDSGLVIVDALHIPSGCGTWPAFWTVGTNWPNHGEIDFMEGVNGVGNNIMTLHTGPSCSMNLDNQQKSCLGNNGCGTQTSKGATFGDSFNRQRGGVYAMEWVPRQSNGAPGFIKVWNFARNAIPADITSGNPNPGLWPTNDGYAYFGFGNNCQPQTFGTQQIIINLTFCGDWAGAVFANQCSAAAGGRSCPDFVSNVGSALNEAFFKIKGVQLYQLA</sequence>